<feature type="region of interest" description="Disordered" evidence="7">
    <location>
        <begin position="882"/>
        <end position="908"/>
    </location>
</feature>
<dbReference type="InterPro" id="IPR017441">
    <property type="entry name" value="Protein_kinase_ATP_BS"/>
</dbReference>
<evidence type="ECO:0000256" key="5">
    <source>
        <dbReference type="ARBA" id="ARBA00022840"/>
    </source>
</evidence>
<dbReference type="EMBL" id="CM008966">
    <property type="protein sequence ID" value="PNW83647.1"/>
    <property type="molecule type" value="Genomic_DNA"/>
</dbReference>
<evidence type="ECO:0000256" key="1">
    <source>
        <dbReference type="ARBA" id="ARBA00022527"/>
    </source>
</evidence>
<keyword evidence="11" id="KW-1185">Reference proteome</keyword>
<dbReference type="PANTHER" id="PTHR44329:SF214">
    <property type="entry name" value="PROTEIN KINASE DOMAIN-CONTAINING PROTEIN"/>
    <property type="match status" value="1"/>
</dbReference>
<dbReference type="OrthoDB" id="542825at2759"/>
<dbReference type="InterPro" id="IPR000719">
    <property type="entry name" value="Prot_kinase_dom"/>
</dbReference>
<feature type="region of interest" description="Disordered" evidence="7">
    <location>
        <begin position="685"/>
        <end position="713"/>
    </location>
</feature>
<dbReference type="InterPro" id="IPR001245">
    <property type="entry name" value="Ser-Thr/Tyr_kinase_cat_dom"/>
</dbReference>
<accession>A0A2K3DSZ6</accession>
<keyword evidence="8" id="KW-1133">Transmembrane helix</keyword>
<dbReference type="RefSeq" id="XP_042924867.1">
    <property type="nucleotide sequence ID" value="XM_043062303.1"/>
</dbReference>
<feature type="transmembrane region" description="Helical" evidence="8">
    <location>
        <begin position="636"/>
        <end position="662"/>
    </location>
</feature>
<feature type="region of interest" description="Disordered" evidence="7">
    <location>
        <begin position="1208"/>
        <end position="1252"/>
    </location>
</feature>
<dbReference type="ExpressionAtlas" id="A0A2K3DSZ6">
    <property type="expression patterns" value="baseline"/>
</dbReference>
<protein>
    <recommendedName>
        <fullName evidence="9">Protein kinase domain-containing protein</fullName>
    </recommendedName>
</protein>
<evidence type="ECO:0000313" key="10">
    <source>
        <dbReference type="EMBL" id="PNW83647.1"/>
    </source>
</evidence>
<keyword evidence="2" id="KW-0808">Transferase</keyword>
<dbReference type="Gramene" id="PNW83647">
    <property type="protein sequence ID" value="PNW83647"/>
    <property type="gene ID" value="CHLRE_05g238100v5"/>
</dbReference>
<evidence type="ECO:0000256" key="7">
    <source>
        <dbReference type="SAM" id="MobiDB-lite"/>
    </source>
</evidence>
<dbReference type="InterPro" id="IPR011009">
    <property type="entry name" value="Kinase-like_dom_sf"/>
</dbReference>
<dbReference type="InterPro" id="IPR008271">
    <property type="entry name" value="Ser/Thr_kinase_AS"/>
</dbReference>
<feature type="compositionally biased region" description="Low complexity" evidence="7">
    <location>
        <begin position="1208"/>
        <end position="1239"/>
    </location>
</feature>
<dbReference type="PROSITE" id="PS00107">
    <property type="entry name" value="PROTEIN_KINASE_ATP"/>
    <property type="match status" value="1"/>
</dbReference>
<evidence type="ECO:0000256" key="4">
    <source>
        <dbReference type="ARBA" id="ARBA00022777"/>
    </source>
</evidence>
<reference evidence="10 11" key="1">
    <citation type="journal article" date="2007" name="Science">
        <title>The Chlamydomonas genome reveals the evolution of key animal and plant functions.</title>
        <authorList>
            <person name="Merchant S.S."/>
            <person name="Prochnik S.E."/>
            <person name="Vallon O."/>
            <person name="Harris E.H."/>
            <person name="Karpowicz S.J."/>
            <person name="Witman G.B."/>
            <person name="Terry A."/>
            <person name="Salamov A."/>
            <person name="Fritz-Laylin L.K."/>
            <person name="Marechal-Drouard L."/>
            <person name="Marshall W.F."/>
            <person name="Qu L.H."/>
            <person name="Nelson D.R."/>
            <person name="Sanderfoot A.A."/>
            <person name="Spalding M.H."/>
            <person name="Kapitonov V.V."/>
            <person name="Ren Q."/>
            <person name="Ferris P."/>
            <person name="Lindquist E."/>
            <person name="Shapiro H."/>
            <person name="Lucas S.M."/>
            <person name="Grimwood J."/>
            <person name="Schmutz J."/>
            <person name="Cardol P."/>
            <person name="Cerutti H."/>
            <person name="Chanfreau G."/>
            <person name="Chen C.L."/>
            <person name="Cognat V."/>
            <person name="Croft M.T."/>
            <person name="Dent R."/>
            <person name="Dutcher S."/>
            <person name="Fernandez E."/>
            <person name="Fukuzawa H."/>
            <person name="Gonzalez-Ballester D."/>
            <person name="Gonzalez-Halphen D."/>
            <person name="Hallmann A."/>
            <person name="Hanikenne M."/>
            <person name="Hippler M."/>
            <person name="Inwood W."/>
            <person name="Jabbari K."/>
            <person name="Kalanon M."/>
            <person name="Kuras R."/>
            <person name="Lefebvre P.A."/>
            <person name="Lemaire S.D."/>
            <person name="Lobanov A.V."/>
            <person name="Lohr M."/>
            <person name="Manuell A."/>
            <person name="Meier I."/>
            <person name="Mets L."/>
            <person name="Mittag M."/>
            <person name="Mittelmeier T."/>
            <person name="Moroney J.V."/>
            <person name="Moseley J."/>
            <person name="Napoli C."/>
            <person name="Nedelcu A.M."/>
            <person name="Niyogi K."/>
            <person name="Novoselov S.V."/>
            <person name="Paulsen I.T."/>
            <person name="Pazour G."/>
            <person name="Purton S."/>
            <person name="Ral J.P."/>
            <person name="Riano-Pachon D.M."/>
            <person name="Riekhof W."/>
            <person name="Rymarquis L."/>
            <person name="Schroda M."/>
            <person name="Stern D."/>
            <person name="Umen J."/>
            <person name="Willows R."/>
            <person name="Wilson N."/>
            <person name="Zimmer S.L."/>
            <person name="Allmer J."/>
            <person name="Balk J."/>
            <person name="Bisova K."/>
            <person name="Chen C.J."/>
            <person name="Elias M."/>
            <person name="Gendler K."/>
            <person name="Hauser C."/>
            <person name="Lamb M.R."/>
            <person name="Ledford H."/>
            <person name="Long J.C."/>
            <person name="Minagawa J."/>
            <person name="Page M.D."/>
            <person name="Pan J."/>
            <person name="Pootakham W."/>
            <person name="Roje S."/>
            <person name="Rose A."/>
            <person name="Stahlberg E."/>
            <person name="Terauchi A.M."/>
            <person name="Yang P."/>
            <person name="Ball S."/>
            <person name="Bowler C."/>
            <person name="Dieckmann C.L."/>
            <person name="Gladyshev V.N."/>
            <person name="Green P."/>
            <person name="Jorgensen R."/>
            <person name="Mayfield S."/>
            <person name="Mueller-Roeber B."/>
            <person name="Rajamani S."/>
            <person name="Sayre R.T."/>
            <person name="Brokstein P."/>
            <person name="Dubchak I."/>
            <person name="Goodstein D."/>
            <person name="Hornick L."/>
            <person name="Huang Y.W."/>
            <person name="Jhaveri J."/>
            <person name="Luo Y."/>
            <person name="Martinez D."/>
            <person name="Ngau W.C."/>
            <person name="Otillar B."/>
            <person name="Poliakov A."/>
            <person name="Porter A."/>
            <person name="Szajkowski L."/>
            <person name="Werner G."/>
            <person name="Zhou K."/>
            <person name="Grigoriev I.V."/>
            <person name="Rokhsar D.S."/>
            <person name="Grossman A.R."/>
        </authorList>
    </citation>
    <scope>NUCLEOTIDE SEQUENCE [LARGE SCALE GENOMIC DNA]</scope>
    <source>
        <strain evidence="11">CC-503</strain>
    </source>
</reference>
<dbReference type="SUPFAM" id="SSF56112">
    <property type="entry name" value="Protein kinase-like (PK-like)"/>
    <property type="match status" value="1"/>
</dbReference>
<dbReference type="Gene3D" id="3.30.200.20">
    <property type="entry name" value="Phosphorylase Kinase, domain 1"/>
    <property type="match status" value="1"/>
</dbReference>
<dbReference type="Gene3D" id="1.10.510.10">
    <property type="entry name" value="Transferase(Phosphotransferase) domain 1"/>
    <property type="match status" value="2"/>
</dbReference>
<evidence type="ECO:0000313" key="11">
    <source>
        <dbReference type="Proteomes" id="UP000006906"/>
    </source>
</evidence>
<evidence type="ECO:0000256" key="2">
    <source>
        <dbReference type="ARBA" id="ARBA00022679"/>
    </source>
</evidence>
<keyword evidence="8" id="KW-0812">Transmembrane</keyword>
<dbReference type="GO" id="GO:0004674">
    <property type="term" value="F:protein serine/threonine kinase activity"/>
    <property type="evidence" value="ECO:0000318"/>
    <property type="project" value="GO_Central"/>
</dbReference>
<organism evidence="10 11">
    <name type="scientific">Chlamydomonas reinhardtii</name>
    <name type="common">Chlamydomonas smithii</name>
    <dbReference type="NCBI Taxonomy" id="3055"/>
    <lineage>
        <taxon>Eukaryota</taxon>
        <taxon>Viridiplantae</taxon>
        <taxon>Chlorophyta</taxon>
        <taxon>core chlorophytes</taxon>
        <taxon>Chlorophyceae</taxon>
        <taxon>CS clade</taxon>
        <taxon>Chlamydomonadales</taxon>
        <taxon>Chlamydomonadaceae</taxon>
        <taxon>Chlamydomonas</taxon>
    </lineage>
</organism>
<dbReference type="PROSITE" id="PS50011">
    <property type="entry name" value="PROTEIN_KINASE_DOM"/>
    <property type="match status" value="1"/>
</dbReference>
<name>A0A2K3DSZ6_CHLRE</name>
<dbReference type="STRING" id="3055.A0A2K3DSZ6"/>
<dbReference type="GO" id="GO:0005524">
    <property type="term" value="F:ATP binding"/>
    <property type="evidence" value="ECO:0007669"/>
    <property type="project" value="UniProtKB-UniRule"/>
</dbReference>
<dbReference type="AlphaFoldDB" id="A0A2K3DSZ6"/>
<feature type="binding site" evidence="6">
    <location>
        <position position="819"/>
    </location>
    <ligand>
        <name>ATP</name>
        <dbReference type="ChEBI" id="CHEBI:30616"/>
    </ligand>
</feature>
<dbReference type="GeneID" id="5723288"/>
<sequence length="1266" mass="133296">MARKVVIPPFGEVRLRHFTARNTRRGGGGEIDFIAYSPKGILWTDDLNKNQIICLHSDPSKLIPLPLPVGFPQFANQTQDVSLWNNYCAAGRCWNEVLHYEHFSTDVNVGSDSETGGYVMAKVNSSKTCDAFVDQPCMDKNGGEACMQAVINAFLASLPPADPPVVTSDRQLFAAICAQSPLIWLGADLDLREEHWPANCSAPVRLDRNMTISGPLDSPIKYTINFNFMARKVVIPPFGEVRLRHFTARNTRRGGGGEIDFIAYSPKGILWTDDLNKNQIICLHSDPSKLIPLPLPVGFPQFANQTQDVSLWDNYCAAGRCWNEVLHYQQFSTDVNVGSDSETGGYVMAKVNSSKTCDAFVDQPCMDKNGGEACMQAVINTFLASLPPADPPVVTSDRQLFAAICAQSPLIWLGADLDLREEHWPANCSAPVRLDRNMTISGPLDSPIKYTINFNFMARKVVIPPFGEVRLRHFTARNTRRGGGGEIDFIAYSPKGILWTDDLNKNQIICLHSDPSKLIPLPLPVGFPQFANQTQDVSLWDNYCAAGRCWNEVLHYQQFSTDVNVGSDSETGGYVMAKVNSSKTCDAFVDQPCMDKNGGEACMQAVINTFLASLPPVDDGTSSTDSSGGDSSSVNVLAIALPVALGGAALIAIVAAAAVWAVRKRRREAAEAAAAAAKLGDLESGGGGGLKKRSKGGDSQSSDSKEHQNSEEENAVGAMYTHHHNHNINGHERPHDTIASSFKYETGDDMGRCLAANLLVGGGSAATSLATGSVGGLAVVEGVMDDGSVCALSVGAALGQGSFGVVFRGNWRERSVAVKVICCERQHAEQVSSEVKLMMSDACRHPHLLRALACMSRTRIVNSKLNQAASALEATLSTLGSRARSRGSAGPGGSQQQQGAAGSGSGSYRESGANAADLMETWIVSEYCDLGALAPHVHIAKKFLTQHRSGGERRPLLAPILGCLRDIAAGMAHLHSLNVVHGDLKLANVLLASPRCVAAAAAADAGASAGACSSGAGGGAAASASGIASGAGSPDDAAAAGLENTGGGVDSSDASLWSVSQVPLPAGFVAKVADFGLSKALKEGQTHHSTKTVGTVTHQPPELLRSGKLTLSGDVYSFGIMAWEMLTGSVPYKGLMYGEVVERVVVSHRRPEFPPHTPLAYRALVERCWAAEASARPTFKEVLAELETLLAAAPQLQAESDAVALPPATASSSSFAPATAATTTLNTPSGGASGAPTSSGSGGSGATPATPQGIAAVAAAQLAPPS</sequence>
<dbReference type="PANTHER" id="PTHR44329">
    <property type="entry name" value="SERINE/THREONINE-PROTEIN KINASE TNNI3K-RELATED"/>
    <property type="match status" value="1"/>
</dbReference>
<proteinExistence type="predicted"/>
<dbReference type="GO" id="GO:0007165">
    <property type="term" value="P:signal transduction"/>
    <property type="evidence" value="ECO:0000318"/>
    <property type="project" value="GO_Central"/>
</dbReference>
<dbReference type="SMART" id="SM00220">
    <property type="entry name" value="S_TKc"/>
    <property type="match status" value="1"/>
</dbReference>
<dbReference type="InterPro" id="IPR051681">
    <property type="entry name" value="Ser/Thr_Kinases-Pseudokinases"/>
</dbReference>
<keyword evidence="8" id="KW-0472">Membrane</keyword>
<evidence type="ECO:0000256" key="3">
    <source>
        <dbReference type="ARBA" id="ARBA00022741"/>
    </source>
</evidence>
<evidence type="ECO:0000256" key="6">
    <source>
        <dbReference type="PROSITE-ProRule" id="PRU10141"/>
    </source>
</evidence>
<evidence type="ECO:0000259" key="9">
    <source>
        <dbReference type="PROSITE" id="PS50011"/>
    </source>
</evidence>
<keyword evidence="3 6" id="KW-0547">Nucleotide-binding</keyword>
<feature type="domain" description="Protein kinase" evidence="9">
    <location>
        <begin position="792"/>
        <end position="1190"/>
    </location>
</feature>
<keyword evidence="4" id="KW-0418">Kinase</keyword>
<keyword evidence="1" id="KW-0723">Serine/threonine-protein kinase</keyword>
<gene>
    <name evidence="10" type="ORF">CHLRE_05g238100v5</name>
</gene>
<dbReference type="KEGG" id="cre:CHLRE_05g238100v5"/>
<keyword evidence="5 6" id="KW-0067">ATP-binding</keyword>
<dbReference type="InParanoid" id="A0A2K3DSZ6"/>
<dbReference type="Proteomes" id="UP000006906">
    <property type="component" value="Chromosome 5"/>
</dbReference>
<dbReference type="Pfam" id="PF07714">
    <property type="entry name" value="PK_Tyr_Ser-Thr"/>
    <property type="match status" value="3"/>
</dbReference>
<dbReference type="PROSITE" id="PS00108">
    <property type="entry name" value="PROTEIN_KINASE_ST"/>
    <property type="match status" value="1"/>
</dbReference>
<evidence type="ECO:0000256" key="8">
    <source>
        <dbReference type="SAM" id="Phobius"/>
    </source>
</evidence>